<feature type="region of interest" description="Disordered" evidence="1">
    <location>
        <begin position="67"/>
        <end position="90"/>
    </location>
</feature>
<sequence>MKSKGWKKSAHFFGNKLNLVEMTVRPPAGKGIASANEDKLNKFLSYVDHPLTSTDFSTDPMIFPEEINPSKNDYGNFLSRSKTKKNRGNA</sequence>
<dbReference type="Proteomes" id="UP000708208">
    <property type="component" value="Unassembled WGS sequence"/>
</dbReference>
<organism evidence="2 3">
    <name type="scientific">Allacma fusca</name>
    <dbReference type="NCBI Taxonomy" id="39272"/>
    <lineage>
        <taxon>Eukaryota</taxon>
        <taxon>Metazoa</taxon>
        <taxon>Ecdysozoa</taxon>
        <taxon>Arthropoda</taxon>
        <taxon>Hexapoda</taxon>
        <taxon>Collembola</taxon>
        <taxon>Symphypleona</taxon>
        <taxon>Sminthuridae</taxon>
        <taxon>Allacma</taxon>
    </lineage>
</organism>
<dbReference type="EMBL" id="CAJVCH010022906">
    <property type="protein sequence ID" value="CAG7693752.1"/>
    <property type="molecule type" value="Genomic_DNA"/>
</dbReference>
<reference evidence="2" key="1">
    <citation type="submission" date="2021-06" db="EMBL/GenBank/DDBJ databases">
        <authorList>
            <person name="Hodson N. C."/>
            <person name="Mongue J. A."/>
            <person name="Jaron S. K."/>
        </authorList>
    </citation>
    <scope>NUCLEOTIDE SEQUENCE</scope>
</reference>
<keyword evidence="3" id="KW-1185">Reference proteome</keyword>
<gene>
    <name evidence="2" type="ORF">AFUS01_LOCUS3781</name>
</gene>
<evidence type="ECO:0000256" key="1">
    <source>
        <dbReference type="SAM" id="MobiDB-lite"/>
    </source>
</evidence>
<evidence type="ECO:0000313" key="3">
    <source>
        <dbReference type="Proteomes" id="UP000708208"/>
    </source>
</evidence>
<dbReference type="AlphaFoldDB" id="A0A8J2JHH0"/>
<protein>
    <submittedName>
        <fullName evidence="2">Uncharacterized protein</fullName>
    </submittedName>
</protein>
<evidence type="ECO:0000313" key="2">
    <source>
        <dbReference type="EMBL" id="CAG7693752.1"/>
    </source>
</evidence>
<name>A0A8J2JHH0_9HEXA</name>
<accession>A0A8J2JHH0</accession>
<feature type="compositionally biased region" description="Basic residues" evidence="1">
    <location>
        <begin position="81"/>
        <end position="90"/>
    </location>
</feature>
<proteinExistence type="predicted"/>
<comment type="caution">
    <text evidence="2">The sequence shown here is derived from an EMBL/GenBank/DDBJ whole genome shotgun (WGS) entry which is preliminary data.</text>
</comment>